<sequence length="176" mass="19732">MRGLENIIEIGPRKPRVIIYDVDKGRMPKEELIECLLIQNTELGLTDADHSSMSPLLKLGPRSSDTVHWVVEVSPSVFKKIENKALYIGMMRCRCKAHSTLPQCFNCQQYGHTAIRCERKTPVCRNCAGAHDSRNCKEDGVRCVNCKGPHKASSAACKARSQASRNLLRRTDFDSS</sequence>
<proteinExistence type="predicted"/>
<accession>A0AAV0WMS9</accession>
<evidence type="ECO:0008006" key="3">
    <source>
        <dbReference type="Google" id="ProtNLM"/>
    </source>
</evidence>
<protein>
    <recommendedName>
        <fullName evidence="3">CCHC-type domain-containing protein</fullName>
    </recommendedName>
</protein>
<dbReference type="Proteomes" id="UP001160148">
    <property type="component" value="Unassembled WGS sequence"/>
</dbReference>
<keyword evidence="2" id="KW-1185">Reference proteome</keyword>
<evidence type="ECO:0000313" key="2">
    <source>
        <dbReference type="Proteomes" id="UP001160148"/>
    </source>
</evidence>
<comment type="caution">
    <text evidence="1">The sequence shown here is derived from an EMBL/GenBank/DDBJ whole genome shotgun (WGS) entry which is preliminary data.</text>
</comment>
<gene>
    <name evidence="1" type="ORF">MEUPH1_LOCUS12667</name>
</gene>
<organism evidence="1 2">
    <name type="scientific">Macrosiphum euphorbiae</name>
    <name type="common">potato aphid</name>
    <dbReference type="NCBI Taxonomy" id="13131"/>
    <lineage>
        <taxon>Eukaryota</taxon>
        <taxon>Metazoa</taxon>
        <taxon>Ecdysozoa</taxon>
        <taxon>Arthropoda</taxon>
        <taxon>Hexapoda</taxon>
        <taxon>Insecta</taxon>
        <taxon>Pterygota</taxon>
        <taxon>Neoptera</taxon>
        <taxon>Paraneoptera</taxon>
        <taxon>Hemiptera</taxon>
        <taxon>Sternorrhyncha</taxon>
        <taxon>Aphidomorpha</taxon>
        <taxon>Aphidoidea</taxon>
        <taxon>Aphididae</taxon>
        <taxon>Macrosiphini</taxon>
        <taxon>Macrosiphum</taxon>
    </lineage>
</organism>
<dbReference type="AlphaFoldDB" id="A0AAV0WMS9"/>
<evidence type="ECO:0000313" key="1">
    <source>
        <dbReference type="EMBL" id="CAI6356991.1"/>
    </source>
</evidence>
<reference evidence="1 2" key="1">
    <citation type="submission" date="2023-01" db="EMBL/GenBank/DDBJ databases">
        <authorList>
            <person name="Whitehead M."/>
        </authorList>
    </citation>
    <scope>NUCLEOTIDE SEQUENCE [LARGE SCALE GENOMIC DNA]</scope>
</reference>
<name>A0AAV0WMS9_9HEMI</name>
<dbReference type="EMBL" id="CARXXK010000002">
    <property type="protein sequence ID" value="CAI6356991.1"/>
    <property type="molecule type" value="Genomic_DNA"/>
</dbReference>